<comment type="caution">
    <text evidence="1">The sequence shown here is derived from an EMBL/GenBank/DDBJ whole genome shotgun (WGS) entry which is preliminary data.</text>
</comment>
<keyword evidence="2" id="KW-1185">Reference proteome</keyword>
<sequence>MRLKNRPYPFLLVIGKRDVALELCSQGLDADFCLRGDGGQVQDGVGKSDNRKRCARNLDLFAVPCGRIKLQLGGDGDFPGGCSGAVRKSAF</sequence>
<reference evidence="2" key="1">
    <citation type="journal article" date="2019" name="Int. J. Syst. Evol. Microbiol.">
        <title>The Global Catalogue of Microorganisms (GCM) 10K type strain sequencing project: providing services to taxonomists for standard genome sequencing and annotation.</title>
        <authorList>
            <consortium name="The Broad Institute Genomics Platform"/>
            <consortium name="The Broad Institute Genome Sequencing Center for Infectious Disease"/>
            <person name="Wu L."/>
            <person name="Ma J."/>
        </authorList>
    </citation>
    <scope>NUCLEOTIDE SEQUENCE [LARGE SCALE GENOMIC DNA]</scope>
    <source>
        <strain evidence="2">CGMCC 4.7106</strain>
    </source>
</reference>
<dbReference type="RefSeq" id="WP_386819877.1">
    <property type="nucleotide sequence ID" value="NZ_JBHUIT010000009.1"/>
</dbReference>
<evidence type="ECO:0000313" key="2">
    <source>
        <dbReference type="Proteomes" id="UP001597375"/>
    </source>
</evidence>
<dbReference type="Proteomes" id="UP001597375">
    <property type="component" value="Unassembled WGS sequence"/>
</dbReference>
<evidence type="ECO:0000313" key="1">
    <source>
        <dbReference type="EMBL" id="MFD2256586.1"/>
    </source>
</evidence>
<name>A0ABW5D760_9BACT</name>
<protein>
    <submittedName>
        <fullName evidence="1">Uncharacterized protein</fullName>
    </submittedName>
</protein>
<gene>
    <name evidence="1" type="ORF">ACFSSA_07860</name>
</gene>
<accession>A0ABW5D760</accession>
<dbReference type="EMBL" id="JBHUIT010000009">
    <property type="protein sequence ID" value="MFD2256586.1"/>
    <property type="molecule type" value="Genomic_DNA"/>
</dbReference>
<organism evidence="1 2">
    <name type="scientific">Luteolibacter algae</name>
    <dbReference type="NCBI Taxonomy" id="454151"/>
    <lineage>
        <taxon>Bacteria</taxon>
        <taxon>Pseudomonadati</taxon>
        <taxon>Verrucomicrobiota</taxon>
        <taxon>Verrucomicrobiia</taxon>
        <taxon>Verrucomicrobiales</taxon>
        <taxon>Verrucomicrobiaceae</taxon>
        <taxon>Luteolibacter</taxon>
    </lineage>
</organism>
<proteinExistence type="predicted"/>